<dbReference type="OrthoDB" id="9985472at2759"/>
<evidence type="ECO:0000313" key="2">
    <source>
        <dbReference type="Proteomes" id="UP000297245"/>
    </source>
</evidence>
<organism evidence="1 2">
    <name type="scientific">Dendrothele bispora (strain CBS 962.96)</name>
    <dbReference type="NCBI Taxonomy" id="1314807"/>
    <lineage>
        <taxon>Eukaryota</taxon>
        <taxon>Fungi</taxon>
        <taxon>Dikarya</taxon>
        <taxon>Basidiomycota</taxon>
        <taxon>Agaricomycotina</taxon>
        <taxon>Agaricomycetes</taxon>
        <taxon>Agaricomycetidae</taxon>
        <taxon>Agaricales</taxon>
        <taxon>Agaricales incertae sedis</taxon>
        <taxon>Dendrothele</taxon>
    </lineage>
</organism>
<dbReference type="SUPFAM" id="SSF51316">
    <property type="entry name" value="Mss4-like"/>
    <property type="match status" value="1"/>
</dbReference>
<dbReference type="Proteomes" id="UP000297245">
    <property type="component" value="Unassembled WGS sequence"/>
</dbReference>
<reference evidence="1 2" key="1">
    <citation type="journal article" date="2019" name="Nat. Ecol. Evol.">
        <title>Megaphylogeny resolves global patterns of mushroom evolution.</title>
        <authorList>
            <person name="Varga T."/>
            <person name="Krizsan K."/>
            <person name="Foldi C."/>
            <person name="Dima B."/>
            <person name="Sanchez-Garcia M."/>
            <person name="Sanchez-Ramirez S."/>
            <person name="Szollosi G.J."/>
            <person name="Szarkandi J.G."/>
            <person name="Papp V."/>
            <person name="Albert L."/>
            <person name="Andreopoulos W."/>
            <person name="Angelini C."/>
            <person name="Antonin V."/>
            <person name="Barry K.W."/>
            <person name="Bougher N.L."/>
            <person name="Buchanan P."/>
            <person name="Buyck B."/>
            <person name="Bense V."/>
            <person name="Catcheside P."/>
            <person name="Chovatia M."/>
            <person name="Cooper J."/>
            <person name="Damon W."/>
            <person name="Desjardin D."/>
            <person name="Finy P."/>
            <person name="Geml J."/>
            <person name="Haridas S."/>
            <person name="Hughes K."/>
            <person name="Justo A."/>
            <person name="Karasinski D."/>
            <person name="Kautmanova I."/>
            <person name="Kiss B."/>
            <person name="Kocsube S."/>
            <person name="Kotiranta H."/>
            <person name="LaButti K.M."/>
            <person name="Lechner B.E."/>
            <person name="Liimatainen K."/>
            <person name="Lipzen A."/>
            <person name="Lukacs Z."/>
            <person name="Mihaltcheva S."/>
            <person name="Morgado L.N."/>
            <person name="Niskanen T."/>
            <person name="Noordeloos M.E."/>
            <person name="Ohm R.A."/>
            <person name="Ortiz-Santana B."/>
            <person name="Ovrebo C."/>
            <person name="Racz N."/>
            <person name="Riley R."/>
            <person name="Savchenko A."/>
            <person name="Shiryaev A."/>
            <person name="Soop K."/>
            <person name="Spirin V."/>
            <person name="Szebenyi C."/>
            <person name="Tomsovsky M."/>
            <person name="Tulloss R.E."/>
            <person name="Uehling J."/>
            <person name="Grigoriev I.V."/>
            <person name="Vagvolgyi C."/>
            <person name="Papp T."/>
            <person name="Martin F.M."/>
            <person name="Miettinen O."/>
            <person name="Hibbett D.S."/>
            <person name="Nagy L.G."/>
        </authorList>
    </citation>
    <scope>NUCLEOTIDE SEQUENCE [LARGE SCALE GENOMIC DNA]</scope>
    <source>
        <strain evidence="1 2">CBS 962.96</strain>
    </source>
</reference>
<dbReference type="InterPro" id="IPR011057">
    <property type="entry name" value="Mss4-like_sf"/>
</dbReference>
<proteinExistence type="predicted"/>
<feature type="non-terminal residue" evidence="1">
    <location>
        <position position="1"/>
    </location>
</feature>
<accession>A0A4S8KWL3</accession>
<dbReference type="EMBL" id="ML179921">
    <property type="protein sequence ID" value="THU80270.1"/>
    <property type="molecule type" value="Genomic_DNA"/>
</dbReference>
<sequence>DNGSGMILHHDNCGSFILEFGVNKFRYICVGMLDDPEALPLKGKFFCEQRMNWMPEIPGR</sequence>
<evidence type="ECO:0000313" key="1">
    <source>
        <dbReference type="EMBL" id="THU80270.1"/>
    </source>
</evidence>
<keyword evidence="2" id="KW-1185">Reference proteome</keyword>
<gene>
    <name evidence="1" type="ORF">K435DRAFT_696015</name>
</gene>
<dbReference type="AlphaFoldDB" id="A0A4S8KWL3"/>
<protein>
    <submittedName>
        <fullName evidence="1">Uncharacterized protein</fullName>
    </submittedName>
</protein>
<name>A0A4S8KWL3_DENBC</name>